<feature type="transmembrane region" description="Helical" evidence="7">
    <location>
        <begin position="279"/>
        <end position="302"/>
    </location>
</feature>
<dbReference type="EMBL" id="JACEON010000001">
    <property type="protein sequence ID" value="MBA4610094.1"/>
    <property type="molecule type" value="Genomic_DNA"/>
</dbReference>
<dbReference type="InterPro" id="IPR051393">
    <property type="entry name" value="ABC_transporter_permease"/>
</dbReference>
<gene>
    <name evidence="9" type="ORF">H1W37_00410</name>
</gene>
<dbReference type="PROSITE" id="PS50928">
    <property type="entry name" value="ABC_TM1"/>
    <property type="match status" value="1"/>
</dbReference>
<protein>
    <submittedName>
        <fullName evidence="9">Sugar ABC transporter permease</fullName>
    </submittedName>
</protein>
<dbReference type="GO" id="GO:0005886">
    <property type="term" value="C:plasma membrane"/>
    <property type="evidence" value="ECO:0007669"/>
    <property type="project" value="UniProtKB-SubCell"/>
</dbReference>
<feature type="transmembrane region" description="Helical" evidence="7">
    <location>
        <begin position="126"/>
        <end position="146"/>
    </location>
</feature>
<keyword evidence="10" id="KW-1185">Reference proteome</keyword>
<dbReference type="RefSeq" id="WP_181758295.1">
    <property type="nucleotide sequence ID" value="NZ_BMCR01000001.1"/>
</dbReference>
<keyword evidence="2 7" id="KW-0813">Transport</keyword>
<reference evidence="9 10" key="2">
    <citation type="submission" date="2020-08" db="EMBL/GenBank/DDBJ databases">
        <title>Stappia taiwanensis sp. nov., isolated from a coastal thermal spring.</title>
        <authorList>
            <person name="Kampfer P."/>
        </authorList>
    </citation>
    <scope>NUCLEOTIDE SEQUENCE [LARGE SCALE GENOMIC DNA]</scope>
    <source>
        <strain evidence="9 10">DSM 23284</strain>
    </source>
</reference>
<evidence type="ECO:0000256" key="7">
    <source>
        <dbReference type="RuleBase" id="RU363032"/>
    </source>
</evidence>
<feature type="transmembrane region" description="Helical" evidence="7">
    <location>
        <begin position="93"/>
        <end position="114"/>
    </location>
</feature>
<dbReference type="PANTHER" id="PTHR30193">
    <property type="entry name" value="ABC TRANSPORTER PERMEASE PROTEIN"/>
    <property type="match status" value="1"/>
</dbReference>
<comment type="subcellular location">
    <subcellularLocation>
        <location evidence="1 7">Cell membrane</location>
        <topology evidence="1 7">Multi-pass membrane protein</topology>
    </subcellularLocation>
</comment>
<dbReference type="AlphaFoldDB" id="A0A838XSN4"/>
<dbReference type="GO" id="GO:0055085">
    <property type="term" value="P:transmembrane transport"/>
    <property type="evidence" value="ECO:0007669"/>
    <property type="project" value="InterPro"/>
</dbReference>
<reference evidence="9 10" key="1">
    <citation type="submission" date="2020-07" db="EMBL/GenBank/DDBJ databases">
        <authorList>
            <person name="Li M."/>
        </authorList>
    </citation>
    <scope>NUCLEOTIDE SEQUENCE [LARGE SCALE GENOMIC DNA]</scope>
    <source>
        <strain evidence="9 10">DSM 23284</strain>
    </source>
</reference>
<name>A0A838XSN4_9HYPH</name>
<dbReference type="PANTHER" id="PTHR30193:SF37">
    <property type="entry name" value="INNER MEMBRANE ABC TRANSPORTER PERMEASE PROTEIN YCJO"/>
    <property type="match status" value="1"/>
</dbReference>
<keyword evidence="5 7" id="KW-1133">Transmembrane helix</keyword>
<dbReference type="Proteomes" id="UP000559404">
    <property type="component" value="Unassembled WGS sequence"/>
</dbReference>
<evidence type="ECO:0000256" key="5">
    <source>
        <dbReference type="ARBA" id="ARBA00022989"/>
    </source>
</evidence>
<comment type="similarity">
    <text evidence="7">Belongs to the binding-protein-dependent transport system permease family.</text>
</comment>
<dbReference type="InterPro" id="IPR000515">
    <property type="entry name" value="MetI-like"/>
</dbReference>
<dbReference type="Gene3D" id="1.10.3720.10">
    <property type="entry name" value="MetI-like"/>
    <property type="match status" value="1"/>
</dbReference>
<evidence type="ECO:0000256" key="6">
    <source>
        <dbReference type="ARBA" id="ARBA00023136"/>
    </source>
</evidence>
<dbReference type="CDD" id="cd06261">
    <property type="entry name" value="TM_PBP2"/>
    <property type="match status" value="1"/>
</dbReference>
<evidence type="ECO:0000313" key="10">
    <source>
        <dbReference type="Proteomes" id="UP000559404"/>
    </source>
</evidence>
<feature type="transmembrane region" description="Helical" evidence="7">
    <location>
        <begin position="29"/>
        <end position="58"/>
    </location>
</feature>
<evidence type="ECO:0000256" key="4">
    <source>
        <dbReference type="ARBA" id="ARBA00022692"/>
    </source>
</evidence>
<accession>A0A838XSN4</accession>
<evidence type="ECO:0000256" key="3">
    <source>
        <dbReference type="ARBA" id="ARBA00022475"/>
    </source>
</evidence>
<dbReference type="Pfam" id="PF00528">
    <property type="entry name" value="BPD_transp_1"/>
    <property type="match status" value="1"/>
</dbReference>
<feature type="transmembrane region" description="Helical" evidence="7">
    <location>
        <begin position="222"/>
        <end position="246"/>
    </location>
</feature>
<keyword evidence="4 7" id="KW-0812">Transmembrane</keyword>
<evidence type="ECO:0000256" key="1">
    <source>
        <dbReference type="ARBA" id="ARBA00004651"/>
    </source>
</evidence>
<sequence>MPADIAAFPGPAPVAASPRRRHGAQIPGWVSWSLAGPSVVLLVLLMLLPIAAIILLSFTDYRFGALEVSFVGFDNYADLNTDRAFWRALGNTFTYVAMVVPASVFLGLLLAVLINGLTRGRKIYQLIFFLPVTATLVAMATVWKYLLHGTIGPFNLLLKSWGLPAIDFFSDPDLVLGGLALINIWSLAGFNMVLFIAGLTAIPEELYDAASVDGMESPLDRFFSVTLPLLGPTTMFVIITSTITAFKVFDTVAVITRGGPRRGASDVLLYTTYLEGFTYFRMGSAAAMTVVFLAIIMIFAFLQARVLDRKVHY</sequence>
<dbReference type="InterPro" id="IPR035906">
    <property type="entry name" value="MetI-like_sf"/>
</dbReference>
<evidence type="ECO:0000259" key="8">
    <source>
        <dbReference type="PROSITE" id="PS50928"/>
    </source>
</evidence>
<feature type="transmembrane region" description="Helical" evidence="7">
    <location>
        <begin position="174"/>
        <end position="202"/>
    </location>
</feature>
<feature type="domain" description="ABC transmembrane type-1" evidence="8">
    <location>
        <begin position="89"/>
        <end position="303"/>
    </location>
</feature>
<comment type="caution">
    <text evidence="9">The sequence shown here is derived from an EMBL/GenBank/DDBJ whole genome shotgun (WGS) entry which is preliminary data.</text>
</comment>
<evidence type="ECO:0000313" key="9">
    <source>
        <dbReference type="EMBL" id="MBA4610094.1"/>
    </source>
</evidence>
<keyword evidence="6 7" id="KW-0472">Membrane</keyword>
<organism evidence="9 10">
    <name type="scientific">Stappia taiwanensis</name>
    <dbReference type="NCBI Taxonomy" id="992267"/>
    <lineage>
        <taxon>Bacteria</taxon>
        <taxon>Pseudomonadati</taxon>
        <taxon>Pseudomonadota</taxon>
        <taxon>Alphaproteobacteria</taxon>
        <taxon>Hyphomicrobiales</taxon>
        <taxon>Stappiaceae</taxon>
        <taxon>Stappia</taxon>
    </lineage>
</organism>
<dbReference type="SUPFAM" id="SSF161098">
    <property type="entry name" value="MetI-like"/>
    <property type="match status" value="1"/>
</dbReference>
<proteinExistence type="inferred from homology"/>
<evidence type="ECO:0000256" key="2">
    <source>
        <dbReference type="ARBA" id="ARBA00022448"/>
    </source>
</evidence>
<keyword evidence="3" id="KW-1003">Cell membrane</keyword>